<evidence type="ECO:0000313" key="3">
    <source>
        <dbReference type="Proteomes" id="UP000663842"/>
    </source>
</evidence>
<name>A0A820FY32_9BILA</name>
<accession>A0A820FY32</accession>
<sequence>MPMNPNMQFIPNQYYYNSVSGQPNPSMAFINPNFNQGSVPPFNLSSPYLQPPTYAQMASPNINYIQQLPPHEPGVLMFR</sequence>
<feature type="non-terminal residue" evidence="2">
    <location>
        <position position="79"/>
    </location>
</feature>
<dbReference type="EMBL" id="CAJNRG010009990">
    <property type="protein sequence ID" value="CAF2117911.1"/>
    <property type="molecule type" value="Genomic_DNA"/>
</dbReference>
<evidence type="ECO:0000313" key="2">
    <source>
        <dbReference type="EMBL" id="CAF4270932.1"/>
    </source>
</evidence>
<protein>
    <submittedName>
        <fullName evidence="2">Uncharacterized protein</fullName>
    </submittedName>
</protein>
<comment type="caution">
    <text evidence="2">The sequence shown here is derived from an EMBL/GenBank/DDBJ whole genome shotgun (WGS) entry which is preliminary data.</text>
</comment>
<gene>
    <name evidence="2" type="ORF">UXM345_LOCUS31803</name>
    <name evidence="1" type="ORF">XDN619_LOCUS22038</name>
</gene>
<reference evidence="2" key="1">
    <citation type="submission" date="2021-02" db="EMBL/GenBank/DDBJ databases">
        <authorList>
            <person name="Nowell W R."/>
        </authorList>
    </citation>
    <scope>NUCLEOTIDE SEQUENCE</scope>
</reference>
<evidence type="ECO:0000313" key="1">
    <source>
        <dbReference type="EMBL" id="CAF2117911.1"/>
    </source>
</evidence>
<organism evidence="2 3">
    <name type="scientific">Rotaria magnacalcarata</name>
    <dbReference type="NCBI Taxonomy" id="392030"/>
    <lineage>
        <taxon>Eukaryota</taxon>
        <taxon>Metazoa</taxon>
        <taxon>Spiralia</taxon>
        <taxon>Gnathifera</taxon>
        <taxon>Rotifera</taxon>
        <taxon>Eurotatoria</taxon>
        <taxon>Bdelloidea</taxon>
        <taxon>Philodinida</taxon>
        <taxon>Philodinidae</taxon>
        <taxon>Rotaria</taxon>
    </lineage>
</organism>
<dbReference type="EMBL" id="CAJOBF010009219">
    <property type="protein sequence ID" value="CAF4270932.1"/>
    <property type="molecule type" value="Genomic_DNA"/>
</dbReference>
<dbReference type="AlphaFoldDB" id="A0A820FY32"/>
<dbReference type="Proteomes" id="UP000663842">
    <property type="component" value="Unassembled WGS sequence"/>
</dbReference>
<proteinExistence type="predicted"/>
<dbReference type="Proteomes" id="UP000663887">
    <property type="component" value="Unassembled WGS sequence"/>
</dbReference>